<dbReference type="SUPFAM" id="SSF51261">
    <property type="entry name" value="Duplicated hybrid motif"/>
    <property type="match status" value="1"/>
</dbReference>
<dbReference type="AlphaFoldDB" id="A0A7X0RQA0"/>
<dbReference type="Gene3D" id="2.70.70.10">
    <property type="entry name" value="Glucose Permease (Domain IIA)"/>
    <property type="match status" value="1"/>
</dbReference>
<feature type="chain" id="PRO_5031249827" evidence="3">
    <location>
        <begin position="27"/>
        <end position="392"/>
    </location>
</feature>
<dbReference type="PANTHER" id="PTHR21666">
    <property type="entry name" value="PEPTIDASE-RELATED"/>
    <property type="match status" value="1"/>
</dbReference>
<reference evidence="6 7" key="1">
    <citation type="submission" date="2020-08" db="EMBL/GenBank/DDBJ databases">
        <title>Cohnella phylogeny.</title>
        <authorList>
            <person name="Dunlap C."/>
        </authorList>
    </citation>
    <scope>NUCLEOTIDE SEQUENCE [LARGE SCALE GENOMIC DNA]</scope>
    <source>
        <strain evidence="6 7">DSM 28246</strain>
    </source>
</reference>
<keyword evidence="7" id="KW-1185">Reference proteome</keyword>
<dbReference type="RefSeq" id="WP_185142969.1">
    <property type="nucleotide sequence ID" value="NZ_JACJVP010000021.1"/>
</dbReference>
<dbReference type="InterPro" id="IPR050570">
    <property type="entry name" value="Cell_wall_metabolism_enzyme"/>
</dbReference>
<dbReference type="Pfam" id="PF01551">
    <property type="entry name" value="Peptidase_M23"/>
    <property type="match status" value="1"/>
</dbReference>
<sequence length="392" mass="43623">MKKKLLALSAMLVGLVFILHPYDSYAETSLQKIERELKQIQDQMNAAAKSKKEAEKKNTHLTAQKQATKADINQLMVQIQKAGDDLDTTQGKIDAAETKLLKTTAELEKAENARAHRDELLKKRIRLLYTNGAVSYMDVLLSSTSFSDFLNRFQSLQSIMEQDKDVLEQTKSYKTLVENKKAQVETDLSSVKSLYKEMANRKAELESKEKDKEVLVASLSKEIQETEDISEEAEAALMEFGKKYSKLLEQKNALKNYYKGGKLGVPLKIDYRISSPFGYRTHPVTGQKNKLHTGMDMAAPNGTSVYAAESGVVIVAQSWSGYGNCIIINHGGGLWTLYGHLKPGGILVKKGETVKRGEKIGLVGMTGTATGYHLHFEVRKDGEPVNPAPYLK</sequence>
<dbReference type="PANTHER" id="PTHR21666:SF289">
    <property type="entry name" value="L-ALA--D-GLU ENDOPEPTIDASE"/>
    <property type="match status" value="1"/>
</dbReference>
<dbReference type="Gene3D" id="6.10.250.3150">
    <property type="match status" value="1"/>
</dbReference>
<feature type="coiled-coil region" evidence="2">
    <location>
        <begin position="30"/>
        <end position="113"/>
    </location>
</feature>
<evidence type="ECO:0000256" key="1">
    <source>
        <dbReference type="ARBA" id="ARBA00022729"/>
    </source>
</evidence>
<proteinExistence type="predicted"/>
<evidence type="ECO:0000259" key="4">
    <source>
        <dbReference type="Pfam" id="PF01551"/>
    </source>
</evidence>
<feature type="coiled-coil region" evidence="2">
    <location>
        <begin position="188"/>
        <end position="236"/>
    </location>
</feature>
<evidence type="ECO:0000256" key="2">
    <source>
        <dbReference type="SAM" id="Coils"/>
    </source>
</evidence>
<dbReference type="Pfam" id="PF24568">
    <property type="entry name" value="CC_PcsB"/>
    <property type="match status" value="1"/>
</dbReference>
<keyword evidence="2" id="KW-0175">Coiled coil</keyword>
<feature type="domain" description="Peptidoglycan hydrolase PcsB coiled-coil" evidence="5">
    <location>
        <begin position="109"/>
        <end position="180"/>
    </location>
</feature>
<dbReference type="CDD" id="cd12797">
    <property type="entry name" value="M23_peptidase"/>
    <property type="match status" value="1"/>
</dbReference>
<protein>
    <submittedName>
        <fullName evidence="6">Peptidoglycan DD-metalloendopeptidase family protein</fullName>
    </submittedName>
</protein>
<evidence type="ECO:0000313" key="6">
    <source>
        <dbReference type="EMBL" id="MBB6671488.1"/>
    </source>
</evidence>
<evidence type="ECO:0000313" key="7">
    <source>
        <dbReference type="Proteomes" id="UP000547209"/>
    </source>
</evidence>
<feature type="signal peptide" evidence="3">
    <location>
        <begin position="1"/>
        <end position="26"/>
    </location>
</feature>
<evidence type="ECO:0000256" key="3">
    <source>
        <dbReference type="SAM" id="SignalP"/>
    </source>
</evidence>
<name>A0A7X0RQA0_9BACL</name>
<comment type="caution">
    <text evidence="6">The sequence shown here is derived from an EMBL/GenBank/DDBJ whole genome shotgun (WGS) entry which is preliminary data.</text>
</comment>
<dbReference type="Proteomes" id="UP000547209">
    <property type="component" value="Unassembled WGS sequence"/>
</dbReference>
<feature type="domain" description="M23ase beta-sheet core" evidence="4">
    <location>
        <begin position="291"/>
        <end position="387"/>
    </location>
</feature>
<keyword evidence="1 3" id="KW-0732">Signal</keyword>
<dbReference type="InterPro" id="IPR016047">
    <property type="entry name" value="M23ase_b-sheet_dom"/>
</dbReference>
<dbReference type="InterPro" id="IPR057309">
    <property type="entry name" value="PcsB_CC"/>
</dbReference>
<dbReference type="EMBL" id="JACJVP010000021">
    <property type="protein sequence ID" value="MBB6671488.1"/>
    <property type="molecule type" value="Genomic_DNA"/>
</dbReference>
<gene>
    <name evidence="6" type="ORF">H7C19_12430</name>
</gene>
<organism evidence="6 7">
    <name type="scientific">Cohnella nanjingensis</name>
    <dbReference type="NCBI Taxonomy" id="1387779"/>
    <lineage>
        <taxon>Bacteria</taxon>
        <taxon>Bacillati</taxon>
        <taxon>Bacillota</taxon>
        <taxon>Bacilli</taxon>
        <taxon>Bacillales</taxon>
        <taxon>Paenibacillaceae</taxon>
        <taxon>Cohnella</taxon>
    </lineage>
</organism>
<evidence type="ECO:0000259" key="5">
    <source>
        <dbReference type="Pfam" id="PF24568"/>
    </source>
</evidence>
<dbReference type="GO" id="GO:0004222">
    <property type="term" value="F:metalloendopeptidase activity"/>
    <property type="evidence" value="ECO:0007669"/>
    <property type="project" value="TreeGrafter"/>
</dbReference>
<dbReference type="InterPro" id="IPR011055">
    <property type="entry name" value="Dup_hybrid_motif"/>
</dbReference>
<accession>A0A7X0RQA0</accession>